<evidence type="ECO:0000313" key="2">
    <source>
        <dbReference type="Proteomes" id="UP000244855"/>
    </source>
</evidence>
<dbReference type="EMBL" id="KZ805377">
    <property type="protein sequence ID" value="PVI00225.1"/>
    <property type="molecule type" value="Genomic_DNA"/>
</dbReference>
<feature type="non-terminal residue" evidence="1">
    <location>
        <position position="1"/>
    </location>
</feature>
<accession>A0A2V1DSN2</accession>
<evidence type="ECO:0000313" key="1">
    <source>
        <dbReference type="EMBL" id="PVI00225.1"/>
    </source>
</evidence>
<gene>
    <name evidence="1" type="ORF">DM02DRAFT_474136</name>
</gene>
<dbReference type="AlphaFoldDB" id="A0A2V1DSN2"/>
<sequence length="258" mass="28750">FFLPLDSAKLGRLVKYVEFPAQNYHDPPYPQAPEGKTVVRSQYVRVSQGENSASFTTKLASLMSSGFSKRANTKVRIETNAVKTYTLDNSAAWFMKATNFDDTRRWIERALGGNGIYLVTGFHTVTDARIVYESIESHQLAGEVTLPAGLSLAAVGAIAPLGGILDPAVAGHQQVLDGANTQFVVPGEQICALQYCKISYRWLHSKNIENLKLSKVPRWTAEESWRKASVDETKDEPDILEVEIEELEELEGDWEKEK</sequence>
<protein>
    <submittedName>
        <fullName evidence="1">Uncharacterized protein</fullName>
    </submittedName>
</protein>
<feature type="non-terminal residue" evidence="1">
    <location>
        <position position="258"/>
    </location>
</feature>
<reference evidence="1 2" key="1">
    <citation type="journal article" date="2018" name="Sci. Rep.">
        <title>Comparative genomics provides insights into the lifestyle and reveals functional heterogeneity of dark septate endophytic fungi.</title>
        <authorList>
            <person name="Knapp D.G."/>
            <person name="Nemeth J.B."/>
            <person name="Barry K."/>
            <person name="Hainaut M."/>
            <person name="Henrissat B."/>
            <person name="Johnson J."/>
            <person name="Kuo A."/>
            <person name="Lim J.H.P."/>
            <person name="Lipzen A."/>
            <person name="Nolan M."/>
            <person name="Ohm R.A."/>
            <person name="Tamas L."/>
            <person name="Grigoriev I.V."/>
            <person name="Spatafora J.W."/>
            <person name="Nagy L.G."/>
            <person name="Kovacs G.M."/>
        </authorList>
    </citation>
    <scope>NUCLEOTIDE SEQUENCE [LARGE SCALE GENOMIC DNA]</scope>
    <source>
        <strain evidence="1 2">DSE2036</strain>
    </source>
</reference>
<name>A0A2V1DSN2_9PLEO</name>
<dbReference type="Proteomes" id="UP000244855">
    <property type="component" value="Unassembled WGS sequence"/>
</dbReference>
<dbReference type="OrthoDB" id="5410365at2759"/>
<proteinExistence type="predicted"/>
<keyword evidence="2" id="KW-1185">Reference proteome</keyword>
<organism evidence="1 2">
    <name type="scientific">Periconia macrospinosa</name>
    <dbReference type="NCBI Taxonomy" id="97972"/>
    <lineage>
        <taxon>Eukaryota</taxon>
        <taxon>Fungi</taxon>
        <taxon>Dikarya</taxon>
        <taxon>Ascomycota</taxon>
        <taxon>Pezizomycotina</taxon>
        <taxon>Dothideomycetes</taxon>
        <taxon>Pleosporomycetidae</taxon>
        <taxon>Pleosporales</taxon>
        <taxon>Massarineae</taxon>
        <taxon>Periconiaceae</taxon>
        <taxon>Periconia</taxon>
    </lineage>
</organism>